<dbReference type="GO" id="GO:0016586">
    <property type="term" value="C:RSC-type complex"/>
    <property type="evidence" value="ECO:0007669"/>
    <property type="project" value="TreeGrafter"/>
</dbReference>
<evidence type="ECO:0000256" key="5">
    <source>
        <dbReference type="ARBA" id="ARBA00023242"/>
    </source>
</evidence>
<dbReference type="Pfam" id="PF00046">
    <property type="entry name" value="Homeodomain"/>
    <property type="match status" value="1"/>
</dbReference>
<feature type="compositionally biased region" description="Polar residues" evidence="8">
    <location>
        <begin position="130"/>
        <end position="142"/>
    </location>
</feature>
<comment type="similarity">
    <text evidence="2">Belongs to the engrailed homeobox family.</text>
</comment>
<evidence type="ECO:0000256" key="6">
    <source>
        <dbReference type="PROSITE-ProRule" id="PRU00108"/>
    </source>
</evidence>
<evidence type="ECO:0000313" key="11">
    <source>
        <dbReference type="Proteomes" id="UP001055219"/>
    </source>
</evidence>
<dbReference type="PANTHER" id="PTHR24341:SF6">
    <property type="entry name" value="HOMEOBOX PROTEIN INVECTED"/>
    <property type="match status" value="1"/>
</dbReference>
<dbReference type="InterPro" id="IPR001356">
    <property type="entry name" value="HD"/>
</dbReference>
<dbReference type="GO" id="GO:0000981">
    <property type="term" value="F:DNA-binding transcription factor activity, RNA polymerase II-specific"/>
    <property type="evidence" value="ECO:0007669"/>
    <property type="project" value="InterPro"/>
</dbReference>
<feature type="compositionally biased region" description="Low complexity" evidence="8">
    <location>
        <begin position="107"/>
        <end position="117"/>
    </location>
</feature>
<sequence length="426" mass="45955">MSRTTESKPRLSKEEVETLEAEFQKNHKPNSSTKKALAESMRVDNARINNWFQNRRAREKKERNIREYEARQKLEKQKNAVEGGMTEAPDRKSNLVASSAPFPNAQRPPQRVSSSSRVIRDSPLSDEGGPQTQLSSNASNAGSFVAHGSCTSPSNAPSESNDAEFVLSTDDEDTDYYGKPISDIGTGGDFRNPPSIFTAYSTDNLAGFPPMAQSSPEHDLSLRSPASFDIAARRNRRPPPLAIDGRSCSAGAPRGGLDMMRKGDTMRRVASATGSMRISKPMGAPRSPYMLSRSPVPTGVRGSHAPPTPDTPVLANHPGVNTLDRGAGVSELAIRDPNLRTPPTTPGVSQTFFSLNSIYDMPMTESGLPTSSLGRYNGGLEHPGVSVGAQHYFTNPGLSQPQTPSFVSPISHFGMDAGQGPEYAWP</sequence>
<evidence type="ECO:0000256" key="1">
    <source>
        <dbReference type="ARBA" id="ARBA00004123"/>
    </source>
</evidence>
<evidence type="ECO:0000313" key="10">
    <source>
        <dbReference type="EMBL" id="KAI6785577.1"/>
    </source>
</evidence>
<evidence type="ECO:0000256" key="8">
    <source>
        <dbReference type="SAM" id="MobiDB-lite"/>
    </source>
</evidence>
<dbReference type="InterPro" id="IPR009057">
    <property type="entry name" value="Homeodomain-like_sf"/>
</dbReference>
<dbReference type="CDD" id="cd00086">
    <property type="entry name" value="homeodomain"/>
    <property type="match status" value="1"/>
</dbReference>
<reference evidence="10" key="2">
    <citation type="submission" date="2022-07" db="EMBL/GenBank/DDBJ databases">
        <authorList>
            <person name="Goncalves M.F.M."/>
            <person name="Hilario S."/>
            <person name="Van De Peer Y."/>
            <person name="Esteves A.C."/>
            <person name="Alves A."/>
        </authorList>
    </citation>
    <scope>NUCLEOTIDE SEQUENCE</scope>
    <source>
        <strain evidence="10">MUM 19.33</strain>
    </source>
</reference>
<feature type="region of interest" description="Disordered" evidence="8">
    <location>
        <begin position="296"/>
        <end position="317"/>
    </location>
</feature>
<feature type="domain" description="Homeobox" evidence="9">
    <location>
        <begin position="2"/>
        <end position="62"/>
    </location>
</feature>
<comment type="caution">
    <text evidence="10">The sequence shown here is derived from an EMBL/GenBank/DDBJ whole genome shotgun (WGS) entry which is preliminary data.</text>
</comment>
<evidence type="ECO:0000256" key="4">
    <source>
        <dbReference type="ARBA" id="ARBA00023155"/>
    </source>
</evidence>
<dbReference type="RefSeq" id="XP_051366433.1">
    <property type="nucleotide sequence ID" value="XM_051505279.1"/>
</dbReference>
<keyword evidence="3 6" id="KW-0238">DNA-binding</keyword>
<feature type="compositionally biased region" description="Polar residues" evidence="8">
    <location>
        <begin position="149"/>
        <end position="160"/>
    </location>
</feature>
<keyword evidence="4 6" id="KW-0371">Homeobox</keyword>
<evidence type="ECO:0000256" key="7">
    <source>
        <dbReference type="RuleBase" id="RU000682"/>
    </source>
</evidence>
<evidence type="ECO:0000256" key="2">
    <source>
        <dbReference type="ARBA" id="ARBA00010896"/>
    </source>
</evidence>
<organism evidence="10 11">
    <name type="scientific">Emericellopsis cladophorae</name>
    <dbReference type="NCBI Taxonomy" id="2686198"/>
    <lineage>
        <taxon>Eukaryota</taxon>
        <taxon>Fungi</taxon>
        <taxon>Dikarya</taxon>
        <taxon>Ascomycota</taxon>
        <taxon>Pezizomycotina</taxon>
        <taxon>Sordariomycetes</taxon>
        <taxon>Hypocreomycetidae</taxon>
        <taxon>Hypocreales</taxon>
        <taxon>Bionectriaceae</taxon>
        <taxon>Emericellopsis</taxon>
    </lineage>
</organism>
<evidence type="ECO:0000256" key="3">
    <source>
        <dbReference type="ARBA" id="ARBA00023125"/>
    </source>
</evidence>
<dbReference type="InterPro" id="IPR017970">
    <property type="entry name" value="Homeobox_CS"/>
</dbReference>
<dbReference type="SMART" id="SM00389">
    <property type="entry name" value="HOX"/>
    <property type="match status" value="1"/>
</dbReference>
<gene>
    <name evidence="10" type="ORF">J7T54_005911</name>
</gene>
<dbReference type="AlphaFoldDB" id="A0A9P9Y8N6"/>
<keyword evidence="11" id="KW-1185">Reference proteome</keyword>
<comment type="subcellular location">
    <subcellularLocation>
        <location evidence="1 6 7">Nucleus</location>
    </subcellularLocation>
</comment>
<dbReference type="PANTHER" id="PTHR24341">
    <property type="entry name" value="HOMEOBOX PROTEIN ENGRAILED"/>
    <property type="match status" value="1"/>
</dbReference>
<dbReference type="OrthoDB" id="6159439at2759"/>
<reference evidence="10" key="1">
    <citation type="journal article" date="2021" name="J Fungi (Basel)">
        <title>Genomic and Metabolomic Analyses of the Marine Fungus Emericellopsis cladophorae: Insights into Saltwater Adaptability Mechanisms and Its Biosynthetic Potential.</title>
        <authorList>
            <person name="Goncalves M.F.M."/>
            <person name="Hilario S."/>
            <person name="Van de Peer Y."/>
            <person name="Esteves A.C."/>
            <person name="Alves A."/>
        </authorList>
    </citation>
    <scope>NUCLEOTIDE SEQUENCE</scope>
    <source>
        <strain evidence="10">MUM 19.33</strain>
    </source>
</reference>
<proteinExistence type="inferred from homology"/>
<protein>
    <submittedName>
        <fullName evidence="10">Diencephalon/mesencephalon homeobox protein-like protein</fullName>
    </submittedName>
</protein>
<dbReference type="GeneID" id="75832394"/>
<feature type="region of interest" description="Disordered" evidence="8">
    <location>
        <begin position="236"/>
        <end position="260"/>
    </location>
</feature>
<evidence type="ECO:0000259" key="9">
    <source>
        <dbReference type="PROSITE" id="PS50071"/>
    </source>
</evidence>
<feature type="region of interest" description="Disordered" evidence="8">
    <location>
        <begin position="1"/>
        <end position="190"/>
    </location>
</feature>
<accession>A0A9P9Y8N6</accession>
<dbReference type="InterPro" id="IPR050720">
    <property type="entry name" value="Engrailed_Homeobox_TFs"/>
</dbReference>
<dbReference type="GO" id="GO:0003677">
    <property type="term" value="F:DNA binding"/>
    <property type="evidence" value="ECO:0007669"/>
    <property type="project" value="UniProtKB-UniRule"/>
</dbReference>
<dbReference type="PROSITE" id="PS00027">
    <property type="entry name" value="HOMEOBOX_1"/>
    <property type="match status" value="1"/>
</dbReference>
<feature type="compositionally biased region" description="Basic and acidic residues" evidence="8">
    <location>
        <begin position="1"/>
        <end position="16"/>
    </location>
</feature>
<dbReference type="SUPFAM" id="SSF46689">
    <property type="entry name" value="Homeodomain-like"/>
    <property type="match status" value="1"/>
</dbReference>
<dbReference type="EMBL" id="JAGIXG020000001">
    <property type="protein sequence ID" value="KAI6785577.1"/>
    <property type="molecule type" value="Genomic_DNA"/>
</dbReference>
<dbReference type="PROSITE" id="PS50071">
    <property type="entry name" value="HOMEOBOX_2"/>
    <property type="match status" value="1"/>
</dbReference>
<feature type="compositionally biased region" description="Basic and acidic residues" evidence="8">
    <location>
        <begin position="59"/>
        <end position="79"/>
    </location>
</feature>
<dbReference type="Gene3D" id="1.10.10.60">
    <property type="entry name" value="Homeodomain-like"/>
    <property type="match status" value="1"/>
</dbReference>
<keyword evidence="5 6" id="KW-0539">Nucleus</keyword>
<name>A0A9P9Y8N6_9HYPO</name>
<dbReference type="Proteomes" id="UP001055219">
    <property type="component" value="Unassembled WGS sequence"/>
</dbReference>
<feature type="DNA-binding region" description="Homeobox" evidence="6">
    <location>
        <begin position="4"/>
        <end position="63"/>
    </location>
</feature>